<evidence type="ECO:0000256" key="8">
    <source>
        <dbReference type="ARBA" id="ARBA00023014"/>
    </source>
</evidence>
<comment type="similarity">
    <text evidence="9">Belongs to the methylthiotransferase family. RimO subfamily.</text>
</comment>
<dbReference type="GO" id="GO:0051539">
    <property type="term" value="F:4 iron, 4 sulfur cluster binding"/>
    <property type="evidence" value="ECO:0007669"/>
    <property type="project" value="UniProtKB-UniRule"/>
</dbReference>
<dbReference type="Pfam" id="PF04055">
    <property type="entry name" value="Radical_SAM"/>
    <property type="match status" value="1"/>
</dbReference>
<dbReference type="Pfam" id="PF18693">
    <property type="entry name" value="TRAM_2"/>
    <property type="match status" value="1"/>
</dbReference>
<feature type="domain" description="MTTase N-terminal" evidence="11">
    <location>
        <begin position="10"/>
        <end position="126"/>
    </location>
</feature>
<proteinExistence type="inferred from homology"/>
<dbReference type="Pfam" id="PF00919">
    <property type="entry name" value="UPF0004"/>
    <property type="match status" value="1"/>
</dbReference>
<feature type="domain" description="Radical SAM core" evidence="12">
    <location>
        <begin position="149"/>
        <end position="379"/>
    </location>
</feature>
<dbReference type="PROSITE" id="PS01278">
    <property type="entry name" value="MTTASE_RADICAL"/>
    <property type="match status" value="1"/>
</dbReference>
<keyword evidence="3 9" id="KW-0963">Cytoplasm</keyword>
<dbReference type="InterPro" id="IPR005840">
    <property type="entry name" value="Ribosomal_uS12_MeSTrfase_RimO"/>
</dbReference>
<dbReference type="SMART" id="SM00729">
    <property type="entry name" value="Elp3"/>
    <property type="match status" value="1"/>
</dbReference>
<evidence type="ECO:0000313" key="13">
    <source>
        <dbReference type="EMBL" id="CBX27126.1"/>
    </source>
</evidence>
<dbReference type="InterPro" id="IPR012340">
    <property type="entry name" value="NA-bd_OB-fold"/>
</dbReference>
<comment type="catalytic activity">
    <reaction evidence="9">
        <text>L-aspartate(89)-[ribosomal protein uS12]-hydrogen + (sulfur carrier)-SH + AH2 + 2 S-adenosyl-L-methionine = 3-methylsulfanyl-L-aspartate(89)-[ribosomal protein uS12]-hydrogen + (sulfur carrier)-H + 5'-deoxyadenosine + L-methionine + A + S-adenosyl-L-homocysteine + 2 H(+)</text>
        <dbReference type="Rhea" id="RHEA:37087"/>
        <dbReference type="Rhea" id="RHEA-COMP:10460"/>
        <dbReference type="Rhea" id="RHEA-COMP:10461"/>
        <dbReference type="Rhea" id="RHEA-COMP:14737"/>
        <dbReference type="Rhea" id="RHEA-COMP:14739"/>
        <dbReference type="ChEBI" id="CHEBI:13193"/>
        <dbReference type="ChEBI" id="CHEBI:15378"/>
        <dbReference type="ChEBI" id="CHEBI:17319"/>
        <dbReference type="ChEBI" id="CHEBI:17499"/>
        <dbReference type="ChEBI" id="CHEBI:29917"/>
        <dbReference type="ChEBI" id="CHEBI:29961"/>
        <dbReference type="ChEBI" id="CHEBI:57844"/>
        <dbReference type="ChEBI" id="CHEBI:57856"/>
        <dbReference type="ChEBI" id="CHEBI:59789"/>
        <dbReference type="ChEBI" id="CHEBI:64428"/>
        <dbReference type="ChEBI" id="CHEBI:73599"/>
        <dbReference type="EC" id="2.8.4.4"/>
    </reaction>
</comment>
<keyword evidence="5 9" id="KW-0949">S-adenosyl-L-methionine</keyword>
<keyword evidence="8 9" id="KW-0411">Iron-sulfur</keyword>
<dbReference type="InterPro" id="IPR005839">
    <property type="entry name" value="Methylthiotransferase"/>
</dbReference>
<organism evidence="13">
    <name type="scientific">uncultured Desulfobacterium sp</name>
    <dbReference type="NCBI Taxonomy" id="201089"/>
    <lineage>
        <taxon>Bacteria</taxon>
        <taxon>Pseudomonadati</taxon>
        <taxon>Thermodesulfobacteriota</taxon>
        <taxon>Desulfobacteria</taxon>
        <taxon>Desulfobacterales</taxon>
        <taxon>Desulfobacteriaceae</taxon>
        <taxon>Desulfobacterium</taxon>
        <taxon>environmental samples</taxon>
    </lineage>
</organism>
<dbReference type="InterPro" id="IPR002792">
    <property type="entry name" value="TRAM_dom"/>
</dbReference>
<name>E1Y982_9BACT</name>
<dbReference type="InterPro" id="IPR023404">
    <property type="entry name" value="rSAM_horseshoe"/>
</dbReference>
<keyword evidence="7 9" id="KW-0408">Iron</keyword>
<keyword evidence="2 9" id="KW-0004">4Fe-4S</keyword>
<dbReference type="GO" id="GO:0006400">
    <property type="term" value="P:tRNA modification"/>
    <property type="evidence" value="ECO:0007669"/>
    <property type="project" value="InterPro"/>
</dbReference>
<dbReference type="PROSITE" id="PS51449">
    <property type="entry name" value="MTTASE_N"/>
    <property type="match status" value="1"/>
</dbReference>
<dbReference type="PROSITE" id="PS51918">
    <property type="entry name" value="RADICAL_SAM"/>
    <property type="match status" value="1"/>
</dbReference>
<comment type="subcellular location">
    <subcellularLocation>
        <location evidence="9">Cytoplasm</location>
    </subcellularLocation>
</comment>
<dbReference type="SUPFAM" id="SSF102114">
    <property type="entry name" value="Radical SAM enzymes"/>
    <property type="match status" value="1"/>
</dbReference>
<evidence type="ECO:0000259" key="12">
    <source>
        <dbReference type="PROSITE" id="PS51918"/>
    </source>
</evidence>
<dbReference type="GO" id="GO:0035599">
    <property type="term" value="F:aspartic acid methylthiotransferase activity"/>
    <property type="evidence" value="ECO:0007669"/>
    <property type="project" value="TreeGrafter"/>
</dbReference>
<dbReference type="AlphaFoldDB" id="E1Y982"/>
<dbReference type="Gene3D" id="3.40.50.12160">
    <property type="entry name" value="Methylthiotransferase, N-terminal domain"/>
    <property type="match status" value="1"/>
</dbReference>
<dbReference type="SFLD" id="SFLDS00029">
    <property type="entry name" value="Radical_SAM"/>
    <property type="match status" value="1"/>
</dbReference>
<dbReference type="FunFam" id="3.80.30.20:FF:000001">
    <property type="entry name" value="tRNA-2-methylthio-N(6)-dimethylallyladenosine synthase 2"/>
    <property type="match status" value="1"/>
</dbReference>
<evidence type="ECO:0000256" key="1">
    <source>
        <dbReference type="ARBA" id="ARBA00003234"/>
    </source>
</evidence>
<dbReference type="SFLD" id="SFLDF00274">
    <property type="entry name" value="ribosomal_protein_S12_methylth"/>
    <property type="match status" value="1"/>
</dbReference>
<dbReference type="CDD" id="cd01335">
    <property type="entry name" value="Radical_SAM"/>
    <property type="match status" value="1"/>
</dbReference>
<feature type="domain" description="TRAM" evidence="10">
    <location>
        <begin position="382"/>
        <end position="446"/>
    </location>
</feature>
<dbReference type="GO" id="GO:0046872">
    <property type="term" value="F:metal ion binding"/>
    <property type="evidence" value="ECO:0007669"/>
    <property type="project" value="UniProtKB-KW"/>
</dbReference>
<dbReference type="HAMAP" id="MF_01865">
    <property type="entry name" value="MTTase_RimO"/>
    <property type="match status" value="1"/>
</dbReference>
<feature type="binding site" evidence="9">
    <location>
        <position position="19"/>
    </location>
    <ligand>
        <name>[4Fe-4S] cluster</name>
        <dbReference type="ChEBI" id="CHEBI:49883"/>
        <label>1</label>
    </ligand>
</feature>
<comment type="function">
    <text evidence="1">Catalyzes the methylthiolation of N6-(dimethylallyl)adenosine (i(6)A), leading to the formation of 2-methylthio-N6-(dimethylallyl)adenosine (ms(2)i(6)A) at position 37 in tRNAs that read codons beginning with uridine.</text>
</comment>
<dbReference type="EMBL" id="FR695864">
    <property type="protein sequence ID" value="CBX27126.1"/>
    <property type="molecule type" value="Genomic_DNA"/>
</dbReference>
<dbReference type="InterPro" id="IPR013848">
    <property type="entry name" value="Methylthiotransferase_N"/>
</dbReference>
<feature type="binding site" evidence="9">
    <location>
        <position position="89"/>
    </location>
    <ligand>
        <name>[4Fe-4S] cluster</name>
        <dbReference type="ChEBI" id="CHEBI:49883"/>
        <label>1</label>
    </ligand>
</feature>
<dbReference type="FunFam" id="3.40.50.12160:FF:000003">
    <property type="entry name" value="CDK5 regulatory subunit-associated protein 1"/>
    <property type="match status" value="1"/>
</dbReference>
<dbReference type="EC" id="2.8.4.4" evidence="9"/>
<dbReference type="GO" id="GO:0103039">
    <property type="term" value="F:protein methylthiotransferase activity"/>
    <property type="evidence" value="ECO:0007669"/>
    <property type="project" value="UniProtKB-EC"/>
</dbReference>
<dbReference type="PROSITE" id="PS50926">
    <property type="entry name" value="TRAM"/>
    <property type="match status" value="1"/>
</dbReference>
<comment type="cofactor">
    <cofactor evidence="9">
        <name>[4Fe-4S] cluster</name>
        <dbReference type="ChEBI" id="CHEBI:49883"/>
    </cofactor>
    <text evidence="9">Binds 2 [4Fe-4S] clusters. One cluster is coordinated with 3 cysteines and an exchangeable S-adenosyl-L-methionine.</text>
</comment>
<evidence type="ECO:0000259" key="11">
    <source>
        <dbReference type="PROSITE" id="PS51449"/>
    </source>
</evidence>
<dbReference type="GO" id="GO:0005829">
    <property type="term" value="C:cytosol"/>
    <property type="evidence" value="ECO:0007669"/>
    <property type="project" value="TreeGrafter"/>
</dbReference>
<evidence type="ECO:0000256" key="5">
    <source>
        <dbReference type="ARBA" id="ARBA00022691"/>
    </source>
</evidence>
<keyword evidence="4 9" id="KW-0808">Transferase</keyword>
<dbReference type="InterPro" id="IPR058240">
    <property type="entry name" value="rSAM_sf"/>
</dbReference>
<evidence type="ECO:0000256" key="4">
    <source>
        <dbReference type="ARBA" id="ARBA00022679"/>
    </source>
</evidence>
<dbReference type="InterPro" id="IPR006638">
    <property type="entry name" value="Elp3/MiaA/NifB-like_rSAM"/>
</dbReference>
<dbReference type="PANTHER" id="PTHR43837">
    <property type="entry name" value="RIBOSOMAL PROTEIN S12 METHYLTHIOTRANSFERASE RIMO"/>
    <property type="match status" value="1"/>
</dbReference>
<evidence type="ECO:0000256" key="3">
    <source>
        <dbReference type="ARBA" id="ARBA00022490"/>
    </source>
</evidence>
<reference evidence="13" key="1">
    <citation type="journal article" date="2011" name="Environ. Microbiol.">
        <title>Genomic insights into the metabolic potential of the polycyclic aromatic hydrocarbon degrading sulfate-reducing Deltaproteobacterium N47.</title>
        <authorList>
            <person name="Bergmann F."/>
            <person name="Selesi D."/>
            <person name="Weinmaier T."/>
            <person name="Tischler P."/>
            <person name="Rattei T."/>
            <person name="Meckenstock R.U."/>
        </authorList>
    </citation>
    <scope>NUCLEOTIDE SEQUENCE</scope>
</reference>
<dbReference type="Gene3D" id="2.40.50.140">
    <property type="entry name" value="Nucleic acid-binding proteins"/>
    <property type="match status" value="1"/>
</dbReference>
<dbReference type="InterPro" id="IPR038135">
    <property type="entry name" value="Methylthiotransferase_N_sf"/>
</dbReference>
<evidence type="ECO:0000256" key="6">
    <source>
        <dbReference type="ARBA" id="ARBA00022723"/>
    </source>
</evidence>
<evidence type="ECO:0000256" key="7">
    <source>
        <dbReference type="ARBA" id="ARBA00023004"/>
    </source>
</evidence>
<evidence type="ECO:0000256" key="2">
    <source>
        <dbReference type="ARBA" id="ARBA00022485"/>
    </source>
</evidence>
<comment type="function">
    <text evidence="9">Catalyzes the methylthiolation of an aspartic acid residue of ribosomal protein uS12.</text>
</comment>
<dbReference type="NCBIfam" id="TIGR00089">
    <property type="entry name" value="MiaB/RimO family radical SAM methylthiotransferase"/>
    <property type="match status" value="1"/>
</dbReference>
<dbReference type="InterPro" id="IPR007197">
    <property type="entry name" value="rSAM"/>
</dbReference>
<keyword evidence="6 9" id="KW-0479">Metal-binding</keyword>
<dbReference type="InterPro" id="IPR020612">
    <property type="entry name" value="Methylthiotransferase_CS"/>
</dbReference>
<accession>E1Y982</accession>
<evidence type="ECO:0000256" key="9">
    <source>
        <dbReference type="HAMAP-Rule" id="MF_01865"/>
    </source>
</evidence>
<feature type="binding site" evidence="9">
    <location>
        <position position="163"/>
    </location>
    <ligand>
        <name>[4Fe-4S] cluster</name>
        <dbReference type="ChEBI" id="CHEBI:49883"/>
        <label>2</label>
        <note>4Fe-4S-S-AdoMet</note>
    </ligand>
</feature>
<dbReference type="PANTHER" id="PTHR43837:SF1">
    <property type="entry name" value="RIBOSOMAL PROTEIN US12 METHYLTHIOTRANSFERASE RIMO"/>
    <property type="match status" value="1"/>
</dbReference>
<dbReference type="NCBIfam" id="TIGR01125">
    <property type="entry name" value="30S ribosomal protein S12 methylthiotransferase RimO"/>
    <property type="match status" value="1"/>
</dbReference>
<feature type="binding site" evidence="9">
    <location>
        <position position="55"/>
    </location>
    <ligand>
        <name>[4Fe-4S] cluster</name>
        <dbReference type="ChEBI" id="CHEBI:49883"/>
        <label>1</label>
    </ligand>
</feature>
<evidence type="ECO:0000259" key="10">
    <source>
        <dbReference type="PROSITE" id="PS50926"/>
    </source>
</evidence>
<dbReference type="SFLD" id="SFLDG01061">
    <property type="entry name" value="methylthiotransferase"/>
    <property type="match status" value="1"/>
</dbReference>
<feature type="binding site" evidence="9">
    <location>
        <position position="170"/>
    </location>
    <ligand>
        <name>[4Fe-4S] cluster</name>
        <dbReference type="ChEBI" id="CHEBI:49883"/>
        <label>2</label>
        <note>4Fe-4S-S-AdoMet</note>
    </ligand>
</feature>
<gene>
    <name evidence="9" type="primary">rimO</name>
    <name evidence="13" type="ORF">N47_A11550</name>
</gene>
<sequence>MGLHMQRHIKNIYLESLGCARNLVDSELMLGRLADAGFNIVSDPAKARTILINTCSFIEAAISESVDTILELAKYKRNGKCRRIIVTGCLPERFREKIIKTLPEVDFFLGTGAYSKILQAVEGIPIASGILLPDPGLTTLSYNAETRIRTDPNIAYLKISEGCSRRCTYCIIPKLRGKQRSREIEDVVLEAKSLIESGVKELILVAQDTSYYGKDMGSSVSLAKLIERISGLSDDIWIRILYGHPESIETDAIKAIACTHNVCPYFDIPIQHVNSKILKRMGRNYNQTKLLKLFDKIRSYDSDAVLRTTVITGFPGETDKDFAELLSFIETVKFDHLGTFIYSDSKDIASHNLSEKVRKNVAKKRYDRIMSSQMEISYHKNRRHIGKVFDVLVEGFPEEKLYIGRTKYQAPDVDGITYISGELKTGSLVRTKITDALEYDLIGEPA</sequence>
<dbReference type="SFLD" id="SFLDG01082">
    <property type="entry name" value="B12-binding_domain_containing"/>
    <property type="match status" value="1"/>
</dbReference>
<feature type="binding site" evidence="9">
    <location>
        <position position="167"/>
    </location>
    <ligand>
        <name>[4Fe-4S] cluster</name>
        <dbReference type="ChEBI" id="CHEBI:49883"/>
        <label>2</label>
        <note>4Fe-4S-S-AdoMet</note>
    </ligand>
</feature>
<dbReference type="Gene3D" id="3.80.30.20">
    <property type="entry name" value="tm_1862 like domain"/>
    <property type="match status" value="1"/>
</dbReference>
<protein>
    <recommendedName>
        <fullName evidence="9">Ribosomal protein uS12 methylthiotransferase RimO</fullName>
        <shortName evidence="9">uS12 MTTase</shortName>
        <shortName evidence="9">uS12 methylthiotransferase</shortName>
        <ecNumber evidence="9">2.8.4.4</ecNumber>
    </recommendedName>
    <alternativeName>
        <fullName evidence="9">Ribosomal protein uS12 (aspartate-C(3))-methylthiotransferase</fullName>
    </alternativeName>
    <alternativeName>
        <fullName evidence="9">Ribosome maturation factor RimO</fullName>
    </alternativeName>
</protein>